<evidence type="ECO:0000313" key="3">
    <source>
        <dbReference type="Proteomes" id="UP000198510"/>
    </source>
</evidence>
<protein>
    <recommendedName>
        <fullName evidence="4">YD repeat-containing protein</fullName>
    </recommendedName>
</protein>
<dbReference type="OrthoDB" id="979024at2"/>
<gene>
    <name evidence="2" type="ORF">SAMN05421823_102308</name>
</gene>
<accession>A0A1G9AHV3</accession>
<proteinExistence type="predicted"/>
<dbReference type="RefSeq" id="WP_089679852.1">
    <property type="nucleotide sequence ID" value="NZ_FNFO01000002.1"/>
</dbReference>
<name>A0A1G9AHV3_9BACT</name>
<feature type="chain" id="PRO_5011484107" description="YD repeat-containing protein" evidence="1">
    <location>
        <begin position="19"/>
        <end position="237"/>
    </location>
</feature>
<sequence length="237" mass="27765">MRFLMLLLVSLVCSPLAAQFTHSHWCKGWVVTNAGDTITGEVSYHVDEDVLILRERGTWHTYTSQTVASFVLQDTLSGEVRRFRTYTYDAMGNHYEVPLFFEVFFEGKHVALLGKVLPRLVRWKQNRSWERITSSKLEENIEGNALTQKYLKKTELHADFYLIRTQPDARPVRCTKGLLYKKYVSKRLYGFLADRKEALTNYARARKIQFQRPSEFLTMLVYYEHLMAQEPQAALRP</sequence>
<organism evidence="2 3">
    <name type="scientific">Catalinimonas alkaloidigena</name>
    <dbReference type="NCBI Taxonomy" id="1075417"/>
    <lineage>
        <taxon>Bacteria</taxon>
        <taxon>Pseudomonadati</taxon>
        <taxon>Bacteroidota</taxon>
        <taxon>Cytophagia</taxon>
        <taxon>Cytophagales</taxon>
        <taxon>Catalimonadaceae</taxon>
        <taxon>Catalinimonas</taxon>
    </lineage>
</organism>
<dbReference type="AlphaFoldDB" id="A0A1G9AHV3"/>
<feature type="signal peptide" evidence="1">
    <location>
        <begin position="1"/>
        <end position="18"/>
    </location>
</feature>
<reference evidence="2 3" key="1">
    <citation type="submission" date="2016-10" db="EMBL/GenBank/DDBJ databases">
        <authorList>
            <person name="de Groot N.N."/>
        </authorList>
    </citation>
    <scope>NUCLEOTIDE SEQUENCE [LARGE SCALE GENOMIC DNA]</scope>
    <source>
        <strain evidence="2 3">DSM 25186</strain>
    </source>
</reference>
<evidence type="ECO:0000313" key="2">
    <source>
        <dbReference type="EMBL" id="SDK26939.1"/>
    </source>
</evidence>
<evidence type="ECO:0000256" key="1">
    <source>
        <dbReference type="SAM" id="SignalP"/>
    </source>
</evidence>
<evidence type="ECO:0008006" key="4">
    <source>
        <dbReference type="Google" id="ProtNLM"/>
    </source>
</evidence>
<keyword evidence="1" id="KW-0732">Signal</keyword>
<keyword evidence="3" id="KW-1185">Reference proteome</keyword>
<dbReference type="Proteomes" id="UP000198510">
    <property type="component" value="Unassembled WGS sequence"/>
</dbReference>
<dbReference type="EMBL" id="FNFO01000002">
    <property type="protein sequence ID" value="SDK26939.1"/>
    <property type="molecule type" value="Genomic_DNA"/>
</dbReference>